<dbReference type="PROSITE" id="PS51257">
    <property type="entry name" value="PROKAR_LIPOPROTEIN"/>
    <property type="match status" value="1"/>
</dbReference>
<dbReference type="Proteomes" id="UP000248314">
    <property type="component" value="Unassembled WGS sequence"/>
</dbReference>
<dbReference type="EMBL" id="QJJX01000052">
    <property type="protein sequence ID" value="PXX17759.1"/>
    <property type="molecule type" value="Genomic_DNA"/>
</dbReference>
<keyword evidence="1" id="KW-0732">Signal</keyword>
<evidence type="ECO:0000256" key="1">
    <source>
        <dbReference type="SAM" id="SignalP"/>
    </source>
</evidence>
<dbReference type="OrthoDB" id="1073006at2"/>
<proteinExistence type="predicted"/>
<gene>
    <name evidence="2" type="ORF">EJ73_02646</name>
</gene>
<organism evidence="2 3">
    <name type="scientific">Hoylesella shahii DSM 15611 = JCM 12083</name>
    <dbReference type="NCBI Taxonomy" id="1122991"/>
    <lineage>
        <taxon>Bacteria</taxon>
        <taxon>Pseudomonadati</taxon>
        <taxon>Bacteroidota</taxon>
        <taxon>Bacteroidia</taxon>
        <taxon>Bacteroidales</taxon>
        <taxon>Prevotellaceae</taxon>
        <taxon>Hoylesella</taxon>
    </lineage>
</organism>
<evidence type="ECO:0008006" key="4">
    <source>
        <dbReference type="Google" id="ProtNLM"/>
    </source>
</evidence>
<protein>
    <recommendedName>
        <fullName evidence="4">Fimbrillin-like protein</fullName>
    </recommendedName>
</protein>
<dbReference type="AlphaFoldDB" id="A0A318HQC3"/>
<name>A0A318HQC3_9BACT</name>
<comment type="caution">
    <text evidence="2">The sequence shown here is derived from an EMBL/GenBank/DDBJ whole genome shotgun (WGS) entry which is preliminary data.</text>
</comment>
<dbReference type="RefSeq" id="WP_146210648.1">
    <property type="nucleotide sequence ID" value="NZ_BAIZ01000060.1"/>
</dbReference>
<evidence type="ECO:0000313" key="3">
    <source>
        <dbReference type="Proteomes" id="UP000248314"/>
    </source>
</evidence>
<reference evidence="2 3" key="1">
    <citation type="submission" date="2018-05" db="EMBL/GenBank/DDBJ databases">
        <title>Genomic Encyclopedia of Type Strains, Phase I: the one thousand microbial genomes (KMG-I) project.</title>
        <authorList>
            <person name="Kyrpides N."/>
        </authorList>
    </citation>
    <scope>NUCLEOTIDE SEQUENCE [LARGE SCALE GENOMIC DNA]</scope>
    <source>
        <strain evidence="2 3">DSM 15611</strain>
    </source>
</reference>
<accession>A0A318HQC3</accession>
<evidence type="ECO:0000313" key="2">
    <source>
        <dbReference type="EMBL" id="PXX17759.1"/>
    </source>
</evidence>
<keyword evidence="3" id="KW-1185">Reference proteome</keyword>
<feature type="chain" id="PRO_5016278098" description="Fimbrillin-like protein" evidence="1">
    <location>
        <begin position="29"/>
        <end position="572"/>
    </location>
</feature>
<feature type="signal peptide" evidence="1">
    <location>
        <begin position="1"/>
        <end position="28"/>
    </location>
</feature>
<sequence>MNTKKTSFGALSLLFMLTVALFSGCVNNTIPATEDNETVSNTGDGGNVTFDFVTSSEHANYIAGNPTSENATRAANTNNQGNVIASGAEDLGNGLEALVEVVETPQTKATTRAIIKAPAGKYTVLAYQNGEQKAKWVLNYNGSSYQATEGTKAEQFLAKGEYTFYVFSEQLTLENGKIVARNGSDKQKALYFSGTSTINEAKGKSKVQFVLKPFFAQVFFKIKAFSGAAFNGAMTGSFTFGANAIPTTCTIDPTTGAKTVENNTAAGELAFGNFTGNQTEGTPVKSYIQSQTAQYMLPGTDVTNMKFKFNNRSSGTIYNKAIKDKTLTITNKIDGNLKEGQSYIVAVTVYYTATYLFSDGTTGTMGKKGTRTPIALVVGKPAGHPYTYAIALKDASGGNCWSTNNGDNTNKVFGARGIKTAIREYNGWDNTYTAAYTRGNIVKATSSNFPAFKDAAEYNPGPNVTGKLAGAKWFLGGLGEWELALQTFGVSTLDGSGDKTFLNYTDPLGYKRITILFEQAEGNPLVGYFWTADCSGLAHTIVIDPTKVKKEVAVKNANRRNDGLTRAFIRFK</sequence>